<name>A0A2T0MFS5_9FLAO</name>
<proteinExistence type="predicted"/>
<dbReference type="EMBL" id="PVYX01000001">
    <property type="protein sequence ID" value="PRX56430.1"/>
    <property type="molecule type" value="Genomic_DNA"/>
</dbReference>
<evidence type="ECO:0000313" key="2">
    <source>
        <dbReference type="Proteomes" id="UP000237640"/>
    </source>
</evidence>
<reference evidence="1 2" key="1">
    <citation type="submission" date="2018-03" db="EMBL/GenBank/DDBJ databases">
        <title>Genomic Encyclopedia of Archaeal and Bacterial Type Strains, Phase II (KMG-II): from individual species to whole genera.</title>
        <authorList>
            <person name="Goeker M."/>
        </authorList>
    </citation>
    <scope>NUCLEOTIDE SEQUENCE [LARGE SCALE GENOMIC DNA]</scope>
    <source>
        <strain evidence="1 2">DSM 25027</strain>
    </source>
</reference>
<accession>A0A2T0MFS5</accession>
<gene>
    <name evidence="1" type="ORF">CLV81_0427</name>
</gene>
<keyword evidence="2" id="KW-1185">Reference proteome</keyword>
<evidence type="ECO:0000313" key="1">
    <source>
        <dbReference type="EMBL" id="PRX56430.1"/>
    </source>
</evidence>
<protein>
    <submittedName>
        <fullName evidence="1">Uncharacterized protein</fullName>
    </submittedName>
</protein>
<comment type="caution">
    <text evidence="1">The sequence shown here is derived from an EMBL/GenBank/DDBJ whole genome shotgun (WGS) entry which is preliminary data.</text>
</comment>
<organism evidence="1 2">
    <name type="scientific">Flagellimonas meridianipacifica</name>
    <dbReference type="NCBI Taxonomy" id="1080225"/>
    <lineage>
        <taxon>Bacteria</taxon>
        <taxon>Pseudomonadati</taxon>
        <taxon>Bacteroidota</taxon>
        <taxon>Flavobacteriia</taxon>
        <taxon>Flavobacteriales</taxon>
        <taxon>Flavobacteriaceae</taxon>
        <taxon>Flagellimonas</taxon>
    </lineage>
</organism>
<sequence>MVFAEMDSPISITRVHPYGRRRGAKGRIGAMVLKEVDM</sequence>
<dbReference type="AlphaFoldDB" id="A0A2T0MFS5"/>
<dbReference type="Proteomes" id="UP000237640">
    <property type="component" value="Unassembled WGS sequence"/>
</dbReference>